<dbReference type="Proteomes" id="UP001527925">
    <property type="component" value="Unassembled WGS sequence"/>
</dbReference>
<comment type="subcellular location">
    <subcellularLocation>
        <location evidence="1 6">Nucleus</location>
    </subcellularLocation>
</comment>
<feature type="compositionally biased region" description="Basic and acidic residues" evidence="7">
    <location>
        <begin position="121"/>
        <end position="138"/>
    </location>
</feature>
<evidence type="ECO:0000256" key="6">
    <source>
        <dbReference type="RuleBase" id="RU367155"/>
    </source>
</evidence>
<feature type="compositionally biased region" description="Low complexity" evidence="7">
    <location>
        <begin position="243"/>
        <end position="266"/>
    </location>
</feature>
<feature type="region of interest" description="Disordered" evidence="7">
    <location>
        <begin position="167"/>
        <end position="201"/>
    </location>
</feature>
<dbReference type="InterPro" id="IPR001289">
    <property type="entry name" value="NFYA"/>
</dbReference>
<sequence>MSHPPPPHTQAAQAAQHHGAAGSIYAYPAMASPQLMGQLGLQSPALLGMPGSLGPAASAAVAAAAAAATASVPHLSHHGHSQQHQQHQPQVQRDQAPTADEPLYVNAKQYHRILKRREARAKWETMHSKSKEKGYLHESRHRHAMRRPRGPGGRFLSAAEMAALNITSGGSNAGSSSGGDCPADDKLDMAQAGSAPPSLAGSQDVHHLLRLQSLQPQPPNLHMHHIQQLHQQMQSFHGLAPYQQQSQSQTQQSQQQQQAQQHTQQQ</sequence>
<keyword evidence="2 6" id="KW-0805">Transcription regulation</keyword>
<dbReference type="PROSITE" id="PS51152">
    <property type="entry name" value="NFYA_HAP2_2"/>
    <property type="match status" value="1"/>
</dbReference>
<organism evidence="8 9">
    <name type="scientific">Polyrhizophydium stewartii</name>
    <dbReference type="NCBI Taxonomy" id="2732419"/>
    <lineage>
        <taxon>Eukaryota</taxon>
        <taxon>Fungi</taxon>
        <taxon>Fungi incertae sedis</taxon>
        <taxon>Chytridiomycota</taxon>
        <taxon>Chytridiomycota incertae sedis</taxon>
        <taxon>Chytridiomycetes</taxon>
        <taxon>Rhizophydiales</taxon>
        <taxon>Rhizophydiales incertae sedis</taxon>
        <taxon>Polyrhizophydium</taxon>
    </lineage>
</organism>
<comment type="subunit">
    <text evidence="6">Heterotrimer.</text>
</comment>
<evidence type="ECO:0000256" key="7">
    <source>
        <dbReference type="SAM" id="MobiDB-lite"/>
    </source>
</evidence>
<dbReference type="PRINTS" id="PR00616">
    <property type="entry name" value="CCAATSUBUNTB"/>
</dbReference>
<comment type="function">
    <text evidence="6">Component of the sequence-specific heterotrimeric transcription factor (NF-Y) which specifically recognizes a 5'-CCAAT-3' box motif found in the promoters of its target genes.</text>
</comment>
<proteinExistence type="inferred from homology"/>
<accession>A0ABR4NFX2</accession>
<feature type="compositionally biased region" description="Low complexity" evidence="7">
    <location>
        <begin position="82"/>
        <end position="95"/>
    </location>
</feature>
<feature type="compositionally biased region" description="Basic residues" evidence="7">
    <location>
        <begin position="139"/>
        <end position="149"/>
    </location>
</feature>
<keyword evidence="3 6" id="KW-0238">DNA-binding</keyword>
<feature type="compositionally biased region" description="Low complexity" evidence="7">
    <location>
        <begin position="168"/>
        <end position="179"/>
    </location>
</feature>
<dbReference type="Pfam" id="PF02045">
    <property type="entry name" value="CBFB_NFYA"/>
    <property type="match status" value="1"/>
</dbReference>
<keyword evidence="4 6" id="KW-0804">Transcription</keyword>
<keyword evidence="5 6" id="KW-0539">Nucleus</keyword>
<evidence type="ECO:0000256" key="1">
    <source>
        <dbReference type="ARBA" id="ARBA00004123"/>
    </source>
</evidence>
<feature type="region of interest" description="Disordered" evidence="7">
    <location>
        <begin position="121"/>
        <end position="151"/>
    </location>
</feature>
<dbReference type="EMBL" id="JADGIZ020000006">
    <property type="protein sequence ID" value="KAL2918428.1"/>
    <property type="molecule type" value="Genomic_DNA"/>
</dbReference>
<feature type="region of interest" description="Disordered" evidence="7">
    <location>
        <begin position="71"/>
        <end position="106"/>
    </location>
</feature>
<feature type="region of interest" description="Disordered" evidence="7">
    <location>
        <begin position="239"/>
        <end position="266"/>
    </location>
</feature>
<evidence type="ECO:0000256" key="2">
    <source>
        <dbReference type="ARBA" id="ARBA00023015"/>
    </source>
</evidence>
<dbReference type="SMART" id="SM00521">
    <property type="entry name" value="CBF"/>
    <property type="match status" value="1"/>
</dbReference>
<name>A0ABR4NFX2_9FUNG</name>
<evidence type="ECO:0000313" key="9">
    <source>
        <dbReference type="Proteomes" id="UP001527925"/>
    </source>
</evidence>
<evidence type="ECO:0000256" key="5">
    <source>
        <dbReference type="ARBA" id="ARBA00023242"/>
    </source>
</evidence>
<comment type="caution">
    <text evidence="8">The sequence shown here is derived from an EMBL/GenBank/DDBJ whole genome shotgun (WGS) entry which is preliminary data.</text>
</comment>
<dbReference type="Gene3D" id="6.10.250.2430">
    <property type="match status" value="1"/>
</dbReference>
<protein>
    <recommendedName>
        <fullName evidence="6">Transcriptional activator HAP2</fullName>
    </recommendedName>
</protein>
<comment type="similarity">
    <text evidence="6">Belongs to the NFYA/HAP2 subunit family.</text>
</comment>
<keyword evidence="9" id="KW-1185">Reference proteome</keyword>
<dbReference type="PANTHER" id="PTHR12632">
    <property type="entry name" value="TRANSCRIPTION FACTOR NF-Y ALPHA-RELATED"/>
    <property type="match status" value="1"/>
</dbReference>
<evidence type="ECO:0000313" key="8">
    <source>
        <dbReference type="EMBL" id="KAL2918428.1"/>
    </source>
</evidence>
<gene>
    <name evidence="8" type="primary">HAP2</name>
    <name evidence="8" type="ORF">HK105_201829</name>
</gene>
<evidence type="ECO:0000256" key="4">
    <source>
        <dbReference type="ARBA" id="ARBA00023163"/>
    </source>
</evidence>
<reference evidence="8 9" key="1">
    <citation type="submission" date="2023-09" db="EMBL/GenBank/DDBJ databases">
        <title>Pangenome analysis of Batrachochytrium dendrobatidis and related Chytrids.</title>
        <authorList>
            <person name="Yacoub M.N."/>
            <person name="Stajich J.E."/>
            <person name="James T.Y."/>
        </authorList>
    </citation>
    <scope>NUCLEOTIDE SEQUENCE [LARGE SCALE GENOMIC DNA]</scope>
    <source>
        <strain evidence="8 9">JEL0888</strain>
    </source>
</reference>
<evidence type="ECO:0000256" key="3">
    <source>
        <dbReference type="ARBA" id="ARBA00023125"/>
    </source>
</evidence>